<comment type="catalytic activity">
    <reaction evidence="1">
        <text>ATP + protein L-histidine = ADP + protein N-phospho-L-histidine.</text>
        <dbReference type="EC" id="2.7.13.3"/>
    </reaction>
</comment>
<dbReference type="InterPro" id="IPR050482">
    <property type="entry name" value="Sensor_HK_TwoCompSys"/>
</dbReference>
<keyword evidence="3" id="KW-0808">Transferase</keyword>
<name>A0ABX1D4U5_9FLAO</name>
<protein>
    <recommendedName>
        <fullName evidence="2">histidine kinase</fullName>
        <ecNumber evidence="2">2.7.13.3</ecNumber>
    </recommendedName>
</protein>
<evidence type="ECO:0000256" key="2">
    <source>
        <dbReference type="ARBA" id="ARBA00012438"/>
    </source>
</evidence>
<dbReference type="InterPro" id="IPR036890">
    <property type="entry name" value="HATPase_C_sf"/>
</dbReference>
<dbReference type="PANTHER" id="PTHR24421:SF10">
    <property type="entry name" value="NITRATE_NITRITE SENSOR PROTEIN NARQ"/>
    <property type="match status" value="1"/>
</dbReference>
<keyword evidence="6" id="KW-0175">Coiled coil</keyword>
<keyword evidence="7" id="KW-1133">Transmembrane helix</keyword>
<dbReference type="InterPro" id="IPR011990">
    <property type="entry name" value="TPR-like_helical_dom_sf"/>
</dbReference>
<dbReference type="Proteomes" id="UP000703674">
    <property type="component" value="Unassembled WGS sequence"/>
</dbReference>
<dbReference type="PANTHER" id="PTHR24421">
    <property type="entry name" value="NITRATE/NITRITE SENSOR PROTEIN NARX-RELATED"/>
    <property type="match status" value="1"/>
</dbReference>
<evidence type="ECO:0000313" key="8">
    <source>
        <dbReference type="EMBL" id="NJW53753.1"/>
    </source>
</evidence>
<reference evidence="8 9" key="1">
    <citation type="submission" date="2020-03" db="EMBL/GenBank/DDBJ databases">
        <title>Salinimicrobium sp. nov, isolated from SCS.</title>
        <authorList>
            <person name="Cao W.R."/>
        </authorList>
    </citation>
    <scope>NUCLEOTIDE SEQUENCE [LARGE SCALE GENOMIC DNA]</scope>
    <source>
        <strain evidence="9">J15B91</strain>
    </source>
</reference>
<feature type="coiled-coil region" evidence="6">
    <location>
        <begin position="388"/>
        <end position="415"/>
    </location>
</feature>
<dbReference type="Gene3D" id="1.25.40.10">
    <property type="entry name" value="Tetratricopeptide repeat domain"/>
    <property type="match status" value="1"/>
</dbReference>
<dbReference type="EMBL" id="JAAVJR010000007">
    <property type="protein sequence ID" value="NJW53753.1"/>
    <property type="molecule type" value="Genomic_DNA"/>
</dbReference>
<evidence type="ECO:0000256" key="6">
    <source>
        <dbReference type="SAM" id="Coils"/>
    </source>
</evidence>
<evidence type="ECO:0000313" key="9">
    <source>
        <dbReference type="Proteomes" id="UP000703674"/>
    </source>
</evidence>
<dbReference type="RefSeq" id="WP_168138853.1">
    <property type="nucleotide sequence ID" value="NZ_JAAVJR010000007.1"/>
</dbReference>
<keyword evidence="8" id="KW-0547">Nucleotide-binding</keyword>
<organism evidence="8 9">
    <name type="scientific">Salinimicrobium oceani</name>
    <dbReference type="NCBI Taxonomy" id="2722702"/>
    <lineage>
        <taxon>Bacteria</taxon>
        <taxon>Pseudomonadati</taxon>
        <taxon>Bacteroidota</taxon>
        <taxon>Flavobacteriia</taxon>
        <taxon>Flavobacteriales</taxon>
        <taxon>Flavobacteriaceae</taxon>
        <taxon>Salinimicrobium</taxon>
    </lineage>
</organism>
<feature type="transmembrane region" description="Helical" evidence="7">
    <location>
        <begin position="422"/>
        <end position="442"/>
    </location>
</feature>
<evidence type="ECO:0000256" key="5">
    <source>
        <dbReference type="ARBA" id="ARBA00023012"/>
    </source>
</evidence>
<gene>
    <name evidence="8" type="ORF">HC175_12565</name>
</gene>
<keyword evidence="5" id="KW-0902">Two-component regulatory system</keyword>
<dbReference type="Gene3D" id="3.30.565.10">
    <property type="entry name" value="Histidine kinase-like ATPase, C-terminal domain"/>
    <property type="match status" value="1"/>
</dbReference>
<dbReference type="EC" id="2.7.13.3" evidence="2"/>
<dbReference type="GO" id="GO:0005524">
    <property type="term" value="F:ATP binding"/>
    <property type="evidence" value="ECO:0007669"/>
    <property type="project" value="UniProtKB-KW"/>
</dbReference>
<keyword evidence="7" id="KW-0812">Transmembrane</keyword>
<keyword evidence="9" id="KW-1185">Reference proteome</keyword>
<evidence type="ECO:0000256" key="7">
    <source>
        <dbReference type="SAM" id="Phobius"/>
    </source>
</evidence>
<dbReference type="SUPFAM" id="SSF48452">
    <property type="entry name" value="TPR-like"/>
    <property type="match status" value="1"/>
</dbReference>
<evidence type="ECO:0000256" key="4">
    <source>
        <dbReference type="ARBA" id="ARBA00022777"/>
    </source>
</evidence>
<evidence type="ECO:0000256" key="3">
    <source>
        <dbReference type="ARBA" id="ARBA00022679"/>
    </source>
</evidence>
<keyword evidence="7" id="KW-0472">Membrane</keyword>
<sequence length="640" mass="73234">MKHLKIILICLLVCLWSCEKEKDPQSATPYPEPGTPAYFYELGYESSDPNEKLELYNKGLELVKDRQDTVLPALLEGKIYAMSRLGEIEATQSWIDSLISVAELQNDLFYQAKGFYRKSVMNRYYADPEAVFENAFRSRQLYLKLGDTAMAARRSLDMANAQNEMGDFAGSQESATEALKFLDREKDSNYVSSAYNVVGLCYMSLGFNEDAIGEFANALQFAVSRKDSLSYMHNIAIALKNQEKYDEALEILEEITHSSEPDTESRNRFLDNYYFTKWLKDSSARVEPQLLAIMQERLKAQDREGLITSYAHLSEYYSDKDPAKSQAYARAMLEAAGSNHSHTSEVTALTRLISLSSGQEKDKYLDRYLELSDSLKEVSLRSKAHFAKVRFDEERKQQEINLLEAENESQALRTEKLRTRTVLISLAALLILLTAVAYSYYLKQRSKKEKLREIYLTERRISKRIHDELANDIYNVMSNLESVAPVPIVDRLEKIYQRTREFSRENREIDTGEHYLQDLLSMLSHATPNGVKLIVRGEQEINWNRFEPEKKIVLFRVLQEMMVNLKKHSDATLVALIFTPDKKLLKVSYSDNGKGTSEEEVATGNGIKNIHMRLKTVNGKAFFDTSGKGLKAEIMLPAES</sequence>
<keyword evidence="8" id="KW-0067">ATP-binding</keyword>
<comment type="caution">
    <text evidence="8">The sequence shown here is derived from an EMBL/GenBank/DDBJ whole genome shotgun (WGS) entry which is preliminary data.</text>
</comment>
<keyword evidence="4" id="KW-0418">Kinase</keyword>
<evidence type="ECO:0000256" key="1">
    <source>
        <dbReference type="ARBA" id="ARBA00000085"/>
    </source>
</evidence>
<accession>A0ABX1D4U5</accession>
<proteinExistence type="predicted"/>
<dbReference type="SUPFAM" id="SSF55874">
    <property type="entry name" value="ATPase domain of HSP90 chaperone/DNA topoisomerase II/histidine kinase"/>
    <property type="match status" value="1"/>
</dbReference>